<sequence>MTIKDIAALCGVSVSTVSRVLNNHPDVSAQVRSRVMEVVQANHYIPSNSARDLVRTRSDAIGLVVRGTANPFFAEVLKTMEAKVTEAGYTMVLHQIGTCGDELQAGAMLERDKKLRGLLLLGGRSDYTKDDVAALNVPFVCCTYDNSYGTLGEEEYSSVSIDDEQEACRAVKSLIGKGHRRIAALISARNDRSISELRYGGYRRALKEAGIALDETLVEETGSFQMPEAYEAMERLLRRTGEFTALFAISDAMAVAAIKALDDAGRRVPEDCSVMAIDGITMSAYTLPTLSTLIQPADQIAAEAVRILVDRIEGRAAGRHVQVDTILRPGRSVCVKQE</sequence>
<dbReference type="CDD" id="cd06267">
    <property type="entry name" value="PBP1_LacI_sugar_binding-like"/>
    <property type="match status" value="1"/>
</dbReference>
<keyword evidence="1" id="KW-0805">Transcription regulation</keyword>
<evidence type="ECO:0000259" key="4">
    <source>
        <dbReference type="PROSITE" id="PS50932"/>
    </source>
</evidence>
<evidence type="ECO:0000256" key="1">
    <source>
        <dbReference type="ARBA" id="ARBA00023015"/>
    </source>
</evidence>
<protein>
    <submittedName>
        <fullName evidence="5">LacI family DNA-binding transcriptional regulator</fullName>
    </submittedName>
</protein>
<name>A0A7G9B4K6_9FIRM</name>
<keyword evidence="6" id="KW-1185">Reference proteome</keyword>
<dbReference type="InterPro" id="IPR046335">
    <property type="entry name" value="LacI/GalR-like_sensor"/>
</dbReference>
<evidence type="ECO:0000256" key="2">
    <source>
        <dbReference type="ARBA" id="ARBA00023125"/>
    </source>
</evidence>
<dbReference type="Proteomes" id="UP000515960">
    <property type="component" value="Chromosome"/>
</dbReference>
<dbReference type="Gene3D" id="1.10.260.40">
    <property type="entry name" value="lambda repressor-like DNA-binding domains"/>
    <property type="match status" value="1"/>
</dbReference>
<reference evidence="5 6" key="1">
    <citation type="submission" date="2020-08" db="EMBL/GenBank/DDBJ databases">
        <authorList>
            <person name="Liu C."/>
            <person name="Sun Q."/>
        </authorList>
    </citation>
    <scope>NUCLEOTIDE SEQUENCE [LARGE SCALE GENOMIC DNA]</scope>
    <source>
        <strain evidence="5 6">NSJ-62</strain>
    </source>
</reference>
<evidence type="ECO:0000313" key="5">
    <source>
        <dbReference type="EMBL" id="QNL44487.1"/>
    </source>
</evidence>
<dbReference type="KEGG" id="ohi:H8790_00035"/>
<keyword evidence="2 5" id="KW-0238">DNA-binding</keyword>
<dbReference type="SUPFAM" id="SSF53822">
    <property type="entry name" value="Periplasmic binding protein-like I"/>
    <property type="match status" value="1"/>
</dbReference>
<dbReference type="SMART" id="SM00354">
    <property type="entry name" value="HTH_LACI"/>
    <property type="match status" value="1"/>
</dbReference>
<dbReference type="Gene3D" id="3.40.50.2300">
    <property type="match status" value="2"/>
</dbReference>
<dbReference type="AlphaFoldDB" id="A0A7G9B4K6"/>
<dbReference type="EMBL" id="CP060490">
    <property type="protein sequence ID" value="QNL44487.1"/>
    <property type="molecule type" value="Genomic_DNA"/>
</dbReference>
<accession>A0A7G9B4K6</accession>
<proteinExistence type="predicted"/>
<dbReference type="Pfam" id="PF00356">
    <property type="entry name" value="LacI"/>
    <property type="match status" value="1"/>
</dbReference>
<feature type="domain" description="HTH lacI-type" evidence="4">
    <location>
        <begin position="1"/>
        <end position="55"/>
    </location>
</feature>
<dbReference type="PANTHER" id="PTHR30146">
    <property type="entry name" value="LACI-RELATED TRANSCRIPTIONAL REPRESSOR"/>
    <property type="match status" value="1"/>
</dbReference>
<dbReference type="InterPro" id="IPR028082">
    <property type="entry name" value="Peripla_BP_I"/>
</dbReference>
<dbReference type="InterPro" id="IPR010982">
    <property type="entry name" value="Lambda_DNA-bd_dom_sf"/>
</dbReference>
<keyword evidence="3" id="KW-0804">Transcription</keyword>
<dbReference type="InterPro" id="IPR000843">
    <property type="entry name" value="HTH_LacI"/>
</dbReference>
<dbReference type="RefSeq" id="WP_187333088.1">
    <property type="nucleotide sequence ID" value="NZ_CP060490.1"/>
</dbReference>
<evidence type="ECO:0000313" key="6">
    <source>
        <dbReference type="Proteomes" id="UP000515960"/>
    </source>
</evidence>
<dbReference type="Pfam" id="PF13377">
    <property type="entry name" value="Peripla_BP_3"/>
    <property type="match status" value="1"/>
</dbReference>
<gene>
    <name evidence="5" type="ORF">H8790_00035</name>
</gene>
<dbReference type="CDD" id="cd01392">
    <property type="entry name" value="HTH_LacI"/>
    <property type="match status" value="1"/>
</dbReference>
<dbReference type="GO" id="GO:0000976">
    <property type="term" value="F:transcription cis-regulatory region binding"/>
    <property type="evidence" value="ECO:0007669"/>
    <property type="project" value="TreeGrafter"/>
</dbReference>
<dbReference type="PANTHER" id="PTHR30146:SF109">
    <property type="entry name" value="HTH-TYPE TRANSCRIPTIONAL REGULATOR GALS"/>
    <property type="match status" value="1"/>
</dbReference>
<dbReference type="PRINTS" id="PR00036">
    <property type="entry name" value="HTHLACI"/>
</dbReference>
<dbReference type="SUPFAM" id="SSF47413">
    <property type="entry name" value="lambda repressor-like DNA-binding domains"/>
    <property type="match status" value="1"/>
</dbReference>
<dbReference type="PROSITE" id="PS50932">
    <property type="entry name" value="HTH_LACI_2"/>
    <property type="match status" value="1"/>
</dbReference>
<dbReference type="GO" id="GO:0003700">
    <property type="term" value="F:DNA-binding transcription factor activity"/>
    <property type="evidence" value="ECO:0007669"/>
    <property type="project" value="TreeGrafter"/>
</dbReference>
<organism evidence="5 6">
    <name type="scientific">Oscillibacter hominis</name>
    <dbReference type="NCBI Taxonomy" id="2763056"/>
    <lineage>
        <taxon>Bacteria</taxon>
        <taxon>Bacillati</taxon>
        <taxon>Bacillota</taxon>
        <taxon>Clostridia</taxon>
        <taxon>Eubacteriales</taxon>
        <taxon>Oscillospiraceae</taxon>
        <taxon>Oscillibacter</taxon>
    </lineage>
</organism>
<evidence type="ECO:0000256" key="3">
    <source>
        <dbReference type="ARBA" id="ARBA00023163"/>
    </source>
</evidence>